<sequence>MSKLLTTFKFLWISYTVFIANHLKPKRELAECASELDLELNKIGRVLGTRWVSSSFKTVTAVKQNWSRFGYQALHSQFKKAQEDVKNRTTTILAELSMVSKCLQSRQTTVVYADKLIRRSIAFFECLIVKPGTKSLGTKRAAIEGNFCGIPLTSSSKITAINHQQLLSSVINNLNTTRSSNEPSTGTSNHEKE</sequence>
<reference evidence="3 4" key="1">
    <citation type="journal article" date="2024" name="BMC Genomics">
        <title>De novo assembly and annotation of Popillia japonica's genome with initial clues to its potential as an invasive pest.</title>
        <authorList>
            <person name="Cucini C."/>
            <person name="Boschi S."/>
            <person name="Funari R."/>
            <person name="Cardaioli E."/>
            <person name="Iannotti N."/>
            <person name="Marturano G."/>
            <person name="Paoli F."/>
            <person name="Bruttini M."/>
            <person name="Carapelli A."/>
            <person name="Frati F."/>
            <person name="Nardi F."/>
        </authorList>
    </citation>
    <scope>NUCLEOTIDE SEQUENCE [LARGE SCALE GENOMIC DNA]</scope>
    <source>
        <strain evidence="3">DMR45628</strain>
    </source>
</reference>
<evidence type="ECO:0000256" key="1">
    <source>
        <dbReference type="SAM" id="MobiDB-lite"/>
    </source>
</evidence>
<evidence type="ECO:0000256" key="2">
    <source>
        <dbReference type="SAM" id="SignalP"/>
    </source>
</evidence>
<evidence type="ECO:0000313" key="4">
    <source>
        <dbReference type="Proteomes" id="UP001458880"/>
    </source>
</evidence>
<dbReference type="Proteomes" id="UP001458880">
    <property type="component" value="Unassembled WGS sequence"/>
</dbReference>
<proteinExistence type="predicted"/>
<keyword evidence="2" id="KW-0732">Signal</keyword>
<gene>
    <name evidence="3" type="ORF">QE152_g34163</name>
</gene>
<comment type="caution">
    <text evidence="3">The sequence shown here is derived from an EMBL/GenBank/DDBJ whole genome shotgun (WGS) entry which is preliminary data.</text>
</comment>
<evidence type="ECO:0000313" key="3">
    <source>
        <dbReference type="EMBL" id="KAK9693461.1"/>
    </source>
</evidence>
<feature type="signal peptide" evidence="2">
    <location>
        <begin position="1"/>
        <end position="19"/>
    </location>
</feature>
<name>A0AAW1IU98_POPJA</name>
<accession>A0AAW1IU98</accession>
<feature type="region of interest" description="Disordered" evidence="1">
    <location>
        <begin position="173"/>
        <end position="193"/>
    </location>
</feature>
<protein>
    <submittedName>
        <fullName evidence="3">Uncharacterized protein</fullName>
    </submittedName>
</protein>
<organism evidence="3 4">
    <name type="scientific">Popillia japonica</name>
    <name type="common">Japanese beetle</name>
    <dbReference type="NCBI Taxonomy" id="7064"/>
    <lineage>
        <taxon>Eukaryota</taxon>
        <taxon>Metazoa</taxon>
        <taxon>Ecdysozoa</taxon>
        <taxon>Arthropoda</taxon>
        <taxon>Hexapoda</taxon>
        <taxon>Insecta</taxon>
        <taxon>Pterygota</taxon>
        <taxon>Neoptera</taxon>
        <taxon>Endopterygota</taxon>
        <taxon>Coleoptera</taxon>
        <taxon>Polyphaga</taxon>
        <taxon>Scarabaeiformia</taxon>
        <taxon>Scarabaeidae</taxon>
        <taxon>Rutelinae</taxon>
        <taxon>Popillia</taxon>
    </lineage>
</organism>
<feature type="chain" id="PRO_5043519782" evidence="2">
    <location>
        <begin position="20"/>
        <end position="193"/>
    </location>
</feature>
<dbReference type="EMBL" id="JASPKY010000541">
    <property type="protein sequence ID" value="KAK9693461.1"/>
    <property type="molecule type" value="Genomic_DNA"/>
</dbReference>
<dbReference type="AlphaFoldDB" id="A0AAW1IU98"/>
<keyword evidence="4" id="KW-1185">Reference proteome</keyword>